<dbReference type="Proteomes" id="UP000596660">
    <property type="component" value="Unplaced"/>
</dbReference>
<evidence type="ECO:0000256" key="1">
    <source>
        <dbReference type="SAM" id="MobiDB-lite"/>
    </source>
</evidence>
<name>A0A803L3N1_CHEQI</name>
<evidence type="ECO:0000313" key="2">
    <source>
        <dbReference type="EnsemblPlants" id="AUR62006470-RA:cds"/>
    </source>
</evidence>
<reference evidence="2" key="1">
    <citation type="journal article" date="2017" name="Nature">
        <title>The genome of Chenopodium quinoa.</title>
        <authorList>
            <person name="Jarvis D.E."/>
            <person name="Ho Y.S."/>
            <person name="Lightfoot D.J."/>
            <person name="Schmoeckel S.M."/>
            <person name="Li B."/>
            <person name="Borm T.J.A."/>
            <person name="Ohyanagi H."/>
            <person name="Mineta K."/>
            <person name="Michell C.T."/>
            <person name="Saber N."/>
            <person name="Kharbatia N.M."/>
            <person name="Rupper R.R."/>
            <person name="Sharp A.R."/>
            <person name="Dally N."/>
            <person name="Boughton B.A."/>
            <person name="Woo Y.H."/>
            <person name="Gao G."/>
            <person name="Schijlen E.G.W.M."/>
            <person name="Guo X."/>
            <person name="Momin A.A."/>
            <person name="Negrao S."/>
            <person name="Al-Babili S."/>
            <person name="Gehring C."/>
            <person name="Roessner U."/>
            <person name="Jung C."/>
            <person name="Murphy K."/>
            <person name="Arold S.T."/>
            <person name="Gojobori T."/>
            <person name="van der Linden C.G."/>
            <person name="van Loo E.N."/>
            <person name="Jellen E.N."/>
            <person name="Maughan P.J."/>
            <person name="Tester M."/>
        </authorList>
    </citation>
    <scope>NUCLEOTIDE SEQUENCE [LARGE SCALE GENOMIC DNA]</scope>
    <source>
        <strain evidence="2">cv. PI 614886</strain>
    </source>
</reference>
<protein>
    <submittedName>
        <fullName evidence="2">Uncharacterized protein</fullName>
    </submittedName>
</protein>
<proteinExistence type="predicted"/>
<accession>A0A803L3N1</accession>
<dbReference type="AlphaFoldDB" id="A0A803L3N1"/>
<evidence type="ECO:0000313" key="3">
    <source>
        <dbReference type="Proteomes" id="UP000596660"/>
    </source>
</evidence>
<feature type="region of interest" description="Disordered" evidence="1">
    <location>
        <begin position="1"/>
        <end position="29"/>
    </location>
</feature>
<reference evidence="2" key="2">
    <citation type="submission" date="2021-03" db="UniProtKB">
        <authorList>
            <consortium name="EnsemblPlants"/>
        </authorList>
    </citation>
    <scope>IDENTIFICATION</scope>
</reference>
<dbReference type="EnsemblPlants" id="AUR62006470-RA">
    <property type="protein sequence ID" value="AUR62006470-RA:cds"/>
    <property type="gene ID" value="AUR62006470"/>
</dbReference>
<feature type="compositionally biased region" description="Basic and acidic residues" evidence="1">
    <location>
        <begin position="16"/>
        <end position="29"/>
    </location>
</feature>
<dbReference type="Gramene" id="AUR62006470-RA">
    <property type="protein sequence ID" value="AUR62006470-RA:cds"/>
    <property type="gene ID" value="AUR62006470"/>
</dbReference>
<feature type="compositionally biased region" description="Basic and acidic residues" evidence="1">
    <location>
        <begin position="70"/>
        <end position="103"/>
    </location>
</feature>
<keyword evidence="3" id="KW-1185">Reference proteome</keyword>
<organism evidence="2 3">
    <name type="scientific">Chenopodium quinoa</name>
    <name type="common">Quinoa</name>
    <dbReference type="NCBI Taxonomy" id="63459"/>
    <lineage>
        <taxon>Eukaryota</taxon>
        <taxon>Viridiplantae</taxon>
        <taxon>Streptophyta</taxon>
        <taxon>Embryophyta</taxon>
        <taxon>Tracheophyta</taxon>
        <taxon>Spermatophyta</taxon>
        <taxon>Magnoliopsida</taxon>
        <taxon>eudicotyledons</taxon>
        <taxon>Gunneridae</taxon>
        <taxon>Pentapetalae</taxon>
        <taxon>Caryophyllales</taxon>
        <taxon>Chenopodiaceae</taxon>
        <taxon>Chenopodioideae</taxon>
        <taxon>Atripliceae</taxon>
        <taxon>Chenopodium</taxon>
    </lineage>
</organism>
<feature type="region of interest" description="Disordered" evidence="1">
    <location>
        <begin position="55"/>
        <end position="113"/>
    </location>
</feature>
<sequence>MAKKKSTKLGASNRQFHTDETRIPDYERSRLQRIRENALKMQALGLHEKAKSLIGRYQTEKGSRGKINKKKDAEEDEIYRPDQDSDIDEHEHDSSFEGMRIKETLSNQGSNSNRKKIFKMKRARKAIAMAMAYKKRQQKLEPISLAIDTNDVAVQQPTETALGLSSRSDTHFENGKSCFPLYN</sequence>